<gene>
    <name evidence="5" type="ORF">SLEP1_g11174</name>
</gene>
<proteinExistence type="inferred from homology"/>
<organism evidence="5 6">
    <name type="scientific">Rubroshorea leprosula</name>
    <dbReference type="NCBI Taxonomy" id="152421"/>
    <lineage>
        <taxon>Eukaryota</taxon>
        <taxon>Viridiplantae</taxon>
        <taxon>Streptophyta</taxon>
        <taxon>Embryophyta</taxon>
        <taxon>Tracheophyta</taxon>
        <taxon>Spermatophyta</taxon>
        <taxon>Magnoliopsida</taxon>
        <taxon>eudicotyledons</taxon>
        <taxon>Gunneridae</taxon>
        <taxon>Pentapetalae</taxon>
        <taxon>rosids</taxon>
        <taxon>malvids</taxon>
        <taxon>Malvales</taxon>
        <taxon>Dipterocarpaceae</taxon>
        <taxon>Rubroshorea</taxon>
    </lineage>
</organism>
<dbReference type="Pfam" id="PF02458">
    <property type="entry name" value="Transferase"/>
    <property type="match status" value="1"/>
</dbReference>
<feature type="compositionally biased region" description="Basic and acidic residues" evidence="4">
    <location>
        <begin position="24"/>
        <end position="36"/>
    </location>
</feature>
<comment type="caution">
    <text evidence="5">The sequence shown here is derived from an EMBL/GenBank/DDBJ whole genome shotgun (WGS) entry which is preliminary data.</text>
</comment>
<dbReference type="EMBL" id="BPVZ01000012">
    <property type="protein sequence ID" value="GKU98137.1"/>
    <property type="molecule type" value="Genomic_DNA"/>
</dbReference>
<evidence type="ECO:0000313" key="6">
    <source>
        <dbReference type="Proteomes" id="UP001054252"/>
    </source>
</evidence>
<dbReference type="InterPro" id="IPR023213">
    <property type="entry name" value="CAT-like_dom_sf"/>
</dbReference>
<dbReference type="Proteomes" id="UP001054252">
    <property type="component" value="Unassembled WGS sequence"/>
</dbReference>
<evidence type="ECO:0000256" key="3">
    <source>
        <dbReference type="ARBA" id="ARBA00023315"/>
    </source>
</evidence>
<sequence>MERKTARLERKGLSQRGRSKGKKRIDIREGRDSRQWRMEREGEAQHLRHLLQDPHCSWNGSRHSVLQVPCQASRASCWYDFMLGIVSEEPDLGSCITRSGFCNPDAEPQCCVWVAEPNLGSSRRTQVWVLSRTREKKKKGKKEGSRLQEKKSLETKTPEGWSKMADSRTITFDVRIKQIIKPSSPTPPHLERLQLFFFDQLMVDVYVPLVFFYSQSDGDGLGQRSQILKSSLSNVLSQFYPLAGRIKDNAWVECNDEGIDHTEAQVDCSISEILQQLNLALLIKFPPVDSTTFSGAAANNGPLISIHVSFFSCDGLAIGIWFSHKVLDVASFSAFMNRWAAICRGDPSHLFPPDYTVAPLMS</sequence>
<feature type="compositionally biased region" description="Basic and acidic residues" evidence="4">
    <location>
        <begin position="1"/>
        <end position="12"/>
    </location>
</feature>
<dbReference type="AlphaFoldDB" id="A0AAV5IAH1"/>
<feature type="region of interest" description="Disordered" evidence="4">
    <location>
        <begin position="1"/>
        <end position="36"/>
    </location>
</feature>
<reference evidence="5 6" key="1">
    <citation type="journal article" date="2021" name="Commun. Biol.">
        <title>The genome of Shorea leprosula (Dipterocarpaceae) highlights the ecological relevance of drought in aseasonal tropical rainforests.</title>
        <authorList>
            <person name="Ng K.K.S."/>
            <person name="Kobayashi M.J."/>
            <person name="Fawcett J.A."/>
            <person name="Hatakeyama M."/>
            <person name="Paape T."/>
            <person name="Ng C.H."/>
            <person name="Ang C.C."/>
            <person name="Tnah L.H."/>
            <person name="Lee C.T."/>
            <person name="Nishiyama T."/>
            <person name="Sese J."/>
            <person name="O'Brien M.J."/>
            <person name="Copetti D."/>
            <person name="Mohd Noor M.I."/>
            <person name="Ong R.C."/>
            <person name="Putra M."/>
            <person name="Sireger I.Z."/>
            <person name="Indrioko S."/>
            <person name="Kosugi Y."/>
            <person name="Izuno A."/>
            <person name="Isagi Y."/>
            <person name="Lee S.L."/>
            <person name="Shimizu K.K."/>
        </authorList>
    </citation>
    <scope>NUCLEOTIDE SEQUENCE [LARGE SCALE GENOMIC DNA]</scope>
    <source>
        <strain evidence="5">214</strain>
    </source>
</reference>
<dbReference type="PANTHER" id="PTHR31623:SF17">
    <property type="entry name" value="F21J9.9"/>
    <property type="match status" value="1"/>
</dbReference>
<protein>
    <submittedName>
        <fullName evidence="5">Uncharacterized protein</fullName>
    </submittedName>
</protein>
<evidence type="ECO:0000256" key="2">
    <source>
        <dbReference type="ARBA" id="ARBA00022679"/>
    </source>
</evidence>
<comment type="similarity">
    <text evidence="1">Belongs to the plant acyltransferase family.</text>
</comment>
<dbReference type="GO" id="GO:0016746">
    <property type="term" value="F:acyltransferase activity"/>
    <property type="evidence" value="ECO:0007669"/>
    <property type="project" value="UniProtKB-KW"/>
</dbReference>
<feature type="region of interest" description="Disordered" evidence="4">
    <location>
        <begin position="132"/>
        <end position="160"/>
    </location>
</feature>
<keyword evidence="6" id="KW-1185">Reference proteome</keyword>
<keyword evidence="3" id="KW-0012">Acyltransferase</keyword>
<keyword evidence="2" id="KW-0808">Transferase</keyword>
<evidence type="ECO:0000256" key="4">
    <source>
        <dbReference type="SAM" id="MobiDB-lite"/>
    </source>
</evidence>
<accession>A0AAV5IAH1</accession>
<evidence type="ECO:0000313" key="5">
    <source>
        <dbReference type="EMBL" id="GKU98137.1"/>
    </source>
</evidence>
<dbReference type="PANTHER" id="PTHR31623">
    <property type="entry name" value="F21J9.9"/>
    <property type="match status" value="1"/>
</dbReference>
<name>A0AAV5IAH1_9ROSI</name>
<evidence type="ECO:0000256" key="1">
    <source>
        <dbReference type="ARBA" id="ARBA00009861"/>
    </source>
</evidence>
<feature type="compositionally biased region" description="Basic and acidic residues" evidence="4">
    <location>
        <begin position="142"/>
        <end position="157"/>
    </location>
</feature>
<dbReference type="Gene3D" id="3.30.559.10">
    <property type="entry name" value="Chloramphenicol acetyltransferase-like domain"/>
    <property type="match status" value="1"/>
</dbReference>